<feature type="active site" description="Proton donor/acceptor" evidence="2">
    <location>
        <position position="177"/>
    </location>
</feature>
<dbReference type="InterPro" id="IPR023365">
    <property type="entry name" value="Sortase_dom-sf"/>
</dbReference>
<gene>
    <name evidence="3" type="ORF">FMM72_11070</name>
</gene>
<dbReference type="RefSeq" id="WP_162221452.1">
    <property type="nucleotide sequence ID" value="NZ_JANJZM010000029.1"/>
</dbReference>
<evidence type="ECO:0000256" key="2">
    <source>
        <dbReference type="PIRSR" id="PIRSR605754-1"/>
    </source>
</evidence>
<evidence type="ECO:0000313" key="3">
    <source>
        <dbReference type="EMBL" id="NDO39774.1"/>
    </source>
</evidence>
<comment type="caution">
    <text evidence="3">The sequence shown here is derived from an EMBL/GenBank/DDBJ whole genome shotgun (WGS) entry which is preliminary data.</text>
</comment>
<reference evidence="3 4" key="1">
    <citation type="submission" date="2019-06" db="EMBL/GenBank/DDBJ databases">
        <title>Draft genome sequences of 15 bacterial species constituting the stable defined intestinal microbiota of the GM15 gnotobiotic mouse model.</title>
        <authorList>
            <person name="Elie C."/>
            <person name="Mathieu A."/>
            <person name="Saliou A."/>
            <person name="Darnaud M."/>
            <person name="Leulier F."/>
            <person name="Tamellini A."/>
        </authorList>
    </citation>
    <scope>NUCLEOTIDE SEQUENCE [LARGE SCALE GENOMIC DNA]</scope>
    <source>
        <strain evidence="3 4">JM4-15</strain>
    </source>
</reference>
<dbReference type="Proteomes" id="UP000462501">
    <property type="component" value="Unassembled WGS sequence"/>
</dbReference>
<dbReference type="EMBL" id="VIQT01000015">
    <property type="protein sequence ID" value="NDO39774.1"/>
    <property type="molecule type" value="Genomic_DNA"/>
</dbReference>
<dbReference type="Pfam" id="PF04203">
    <property type="entry name" value="Sortase"/>
    <property type="match status" value="1"/>
</dbReference>
<feature type="active site" description="Acyl-thioester intermediate" evidence="2">
    <location>
        <position position="240"/>
    </location>
</feature>
<dbReference type="InterPro" id="IPR042000">
    <property type="entry name" value="Sortase_D_2"/>
</dbReference>
<protein>
    <submittedName>
        <fullName evidence="3">Class D sortase</fullName>
    </submittedName>
</protein>
<dbReference type="Gene3D" id="2.40.260.10">
    <property type="entry name" value="Sortase"/>
    <property type="match status" value="1"/>
</dbReference>
<dbReference type="InterPro" id="IPR005754">
    <property type="entry name" value="Sortase"/>
</dbReference>
<dbReference type="NCBIfam" id="TIGR01076">
    <property type="entry name" value="sortase_fam"/>
    <property type="match status" value="1"/>
</dbReference>
<dbReference type="CDD" id="cd06166">
    <property type="entry name" value="Sortase_D_2"/>
    <property type="match status" value="1"/>
</dbReference>
<name>A0A845SZ38_9FIRM</name>
<sequence>MMNKLKELWNSGGRWFLIGLPVAAVVIAATAWQANRMLTPPARTIAQPPVEQEVTFDMEVNRAYTSEDGIVVIQPSGKEEQSAAQDGLKIVEQTVASAVNPEQVWTESIPLSAEDYTLPEEAALQDGSIGTLSIPKISLIAPVYETQDGGELEGMTKGVAHFAITSAWDGNIGLSSHNVAPQGAVAYFGELHLLKEGDRITYKTALGERQYAVSEIREIAQDNWDYLMRTEDNRVTLITCITGKPDFRLVVQAVEV</sequence>
<evidence type="ECO:0000313" key="4">
    <source>
        <dbReference type="Proteomes" id="UP000462501"/>
    </source>
</evidence>
<proteinExistence type="predicted"/>
<dbReference type="AlphaFoldDB" id="A0A845SZ38"/>
<accession>A0A845SZ38</accession>
<organism evidence="3 4">
    <name type="scientific">Anaerotruncus colihominis</name>
    <dbReference type="NCBI Taxonomy" id="169435"/>
    <lineage>
        <taxon>Bacteria</taxon>
        <taxon>Bacillati</taxon>
        <taxon>Bacillota</taxon>
        <taxon>Clostridia</taxon>
        <taxon>Eubacteriales</taxon>
        <taxon>Oscillospiraceae</taxon>
        <taxon>Anaerotruncus</taxon>
    </lineage>
</organism>
<dbReference type="SUPFAM" id="SSF63817">
    <property type="entry name" value="Sortase"/>
    <property type="match status" value="1"/>
</dbReference>
<dbReference type="GO" id="GO:0016787">
    <property type="term" value="F:hydrolase activity"/>
    <property type="evidence" value="ECO:0007669"/>
    <property type="project" value="UniProtKB-KW"/>
</dbReference>
<evidence type="ECO:0000256" key="1">
    <source>
        <dbReference type="ARBA" id="ARBA00022801"/>
    </source>
</evidence>
<keyword evidence="1" id="KW-0378">Hydrolase</keyword>